<gene>
    <name evidence="1" type="ORF">TNCV_2880031</name>
</gene>
<comment type="caution">
    <text evidence="1">The sequence shown here is derived from an EMBL/GenBank/DDBJ whole genome shotgun (WGS) entry which is preliminary data.</text>
</comment>
<dbReference type="AlphaFoldDB" id="A0A8X6W1T2"/>
<reference evidence="1" key="1">
    <citation type="submission" date="2020-08" db="EMBL/GenBank/DDBJ databases">
        <title>Multicomponent nature underlies the extraordinary mechanical properties of spider dragline silk.</title>
        <authorList>
            <person name="Kono N."/>
            <person name="Nakamura H."/>
            <person name="Mori M."/>
            <person name="Yoshida Y."/>
            <person name="Ohtoshi R."/>
            <person name="Malay A.D."/>
            <person name="Moran D.A.P."/>
            <person name="Tomita M."/>
            <person name="Numata K."/>
            <person name="Arakawa K."/>
        </authorList>
    </citation>
    <scope>NUCLEOTIDE SEQUENCE</scope>
</reference>
<name>A0A8X6W1T2_TRICX</name>
<sequence length="82" mass="9647">MRRVREKLPCVLDSFWTTPTLSRPPWIRFPSLAVTEFEIASHVRTYATPAFIFERGEVWFGFRFYVTSFRICANPGTNPRDC</sequence>
<evidence type="ECO:0000313" key="1">
    <source>
        <dbReference type="EMBL" id="GFY26675.1"/>
    </source>
</evidence>
<keyword evidence="2" id="KW-1185">Reference proteome</keyword>
<protein>
    <submittedName>
        <fullName evidence="1">Uncharacterized protein</fullName>
    </submittedName>
</protein>
<accession>A0A8X6W1T2</accession>
<dbReference type="Proteomes" id="UP000887159">
    <property type="component" value="Unassembled WGS sequence"/>
</dbReference>
<proteinExistence type="predicted"/>
<dbReference type="EMBL" id="BMAU01021376">
    <property type="protein sequence ID" value="GFY26675.1"/>
    <property type="molecule type" value="Genomic_DNA"/>
</dbReference>
<organism evidence="1 2">
    <name type="scientific">Trichonephila clavipes</name>
    <name type="common">Golden silk orbweaver</name>
    <name type="synonym">Nephila clavipes</name>
    <dbReference type="NCBI Taxonomy" id="2585209"/>
    <lineage>
        <taxon>Eukaryota</taxon>
        <taxon>Metazoa</taxon>
        <taxon>Ecdysozoa</taxon>
        <taxon>Arthropoda</taxon>
        <taxon>Chelicerata</taxon>
        <taxon>Arachnida</taxon>
        <taxon>Araneae</taxon>
        <taxon>Araneomorphae</taxon>
        <taxon>Entelegynae</taxon>
        <taxon>Araneoidea</taxon>
        <taxon>Nephilidae</taxon>
        <taxon>Trichonephila</taxon>
    </lineage>
</organism>
<evidence type="ECO:0000313" key="2">
    <source>
        <dbReference type="Proteomes" id="UP000887159"/>
    </source>
</evidence>